<dbReference type="GO" id="GO:0004930">
    <property type="term" value="F:G protein-coupled receptor activity"/>
    <property type="evidence" value="ECO:0007669"/>
    <property type="project" value="UniProtKB-KW"/>
</dbReference>
<dbReference type="PANTHER" id="PTHR24238">
    <property type="entry name" value="G-PROTEIN COUPLED RECEPTOR"/>
    <property type="match status" value="1"/>
</dbReference>
<dbReference type="InterPro" id="IPR017452">
    <property type="entry name" value="GPCR_Rhodpsn_7TM"/>
</dbReference>
<feature type="transmembrane region" description="Helical" evidence="10">
    <location>
        <begin position="153"/>
        <end position="176"/>
    </location>
</feature>
<organism evidence="12 13">
    <name type="scientific">Culex pipiens pipiens</name>
    <name type="common">Northern house mosquito</name>
    <dbReference type="NCBI Taxonomy" id="38569"/>
    <lineage>
        <taxon>Eukaryota</taxon>
        <taxon>Metazoa</taxon>
        <taxon>Ecdysozoa</taxon>
        <taxon>Arthropoda</taxon>
        <taxon>Hexapoda</taxon>
        <taxon>Insecta</taxon>
        <taxon>Pterygota</taxon>
        <taxon>Neoptera</taxon>
        <taxon>Endopterygota</taxon>
        <taxon>Diptera</taxon>
        <taxon>Nematocera</taxon>
        <taxon>Culicoidea</taxon>
        <taxon>Culicidae</taxon>
        <taxon>Culicinae</taxon>
        <taxon>Culicini</taxon>
        <taxon>Culex</taxon>
        <taxon>Culex</taxon>
    </lineage>
</organism>
<keyword evidence="13" id="KW-1185">Reference proteome</keyword>
<evidence type="ECO:0000256" key="5">
    <source>
        <dbReference type="ARBA" id="ARBA00023040"/>
    </source>
</evidence>
<dbReference type="Pfam" id="PF00001">
    <property type="entry name" value="7tm_1"/>
    <property type="match status" value="1"/>
</dbReference>
<evidence type="ECO:0000256" key="9">
    <source>
        <dbReference type="RuleBase" id="RU000688"/>
    </source>
</evidence>
<sequence length="262" mass="28758">MDSDSLNCTSNIGSSHNWTCFIVHYETDATPTASTFADTSTNATALAILANLSRAKFDDFDTAVDAYDGTRTVGLDPAYQLRYGLVGTVLLSVAYTLVFIVGLLGNFAVVIVVKKSTMMRSPTNRFIVNLAYADLLVNFLCLPFTLIGNLYPAWILGVFFCKTVSYLQGVSVSASVNTLMAISIERCVAISFPISGTITTRWVSKEPPNGLHLTTFPFIFFRHARALRQYRVIVTIIWTIALGINLPWLFVFTLKPIGIPGS</sequence>
<dbReference type="GO" id="GO:0016020">
    <property type="term" value="C:membrane"/>
    <property type="evidence" value="ECO:0007669"/>
    <property type="project" value="UniProtKB-SubCell"/>
</dbReference>
<evidence type="ECO:0000256" key="10">
    <source>
        <dbReference type="SAM" id="Phobius"/>
    </source>
</evidence>
<evidence type="ECO:0000259" key="11">
    <source>
        <dbReference type="PROSITE" id="PS50262"/>
    </source>
</evidence>
<keyword evidence="6 10" id="KW-0472">Membrane</keyword>
<accession>A0ABD1CT02</accession>
<feature type="transmembrane region" description="Helical" evidence="10">
    <location>
        <begin position="232"/>
        <end position="254"/>
    </location>
</feature>
<evidence type="ECO:0000256" key="8">
    <source>
        <dbReference type="ARBA" id="ARBA00023224"/>
    </source>
</evidence>
<protein>
    <recommendedName>
        <fullName evidence="11">G-protein coupled receptors family 1 profile domain-containing protein</fullName>
    </recommendedName>
</protein>
<feature type="transmembrane region" description="Helical" evidence="10">
    <location>
        <begin position="126"/>
        <end position="147"/>
    </location>
</feature>
<evidence type="ECO:0000256" key="4">
    <source>
        <dbReference type="ARBA" id="ARBA00022989"/>
    </source>
</evidence>
<keyword evidence="5 9" id="KW-0297">G-protein coupled receptor</keyword>
<dbReference type="Proteomes" id="UP001562425">
    <property type="component" value="Unassembled WGS sequence"/>
</dbReference>
<evidence type="ECO:0000256" key="3">
    <source>
        <dbReference type="ARBA" id="ARBA00022692"/>
    </source>
</evidence>
<gene>
    <name evidence="12" type="ORF">pipiens_014807</name>
</gene>
<keyword evidence="8 9" id="KW-0807">Transducer</keyword>
<dbReference type="PROSITE" id="PS50262">
    <property type="entry name" value="G_PROTEIN_RECEP_F1_2"/>
    <property type="match status" value="1"/>
</dbReference>
<dbReference type="AlphaFoldDB" id="A0ABD1CT02"/>
<dbReference type="PROSITE" id="PS00237">
    <property type="entry name" value="G_PROTEIN_RECEP_F1_1"/>
    <property type="match status" value="1"/>
</dbReference>
<proteinExistence type="inferred from homology"/>
<dbReference type="SUPFAM" id="SSF81321">
    <property type="entry name" value="Family A G protein-coupled receptor-like"/>
    <property type="match status" value="1"/>
</dbReference>
<feature type="non-terminal residue" evidence="12">
    <location>
        <position position="262"/>
    </location>
</feature>
<comment type="caution">
    <text evidence="12">The sequence shown here is derived from an EMBL/GenBank/DDBJ whole genome shotgun (WGS) entry which is preliminary data.</text>
</comment>
<evidence type="ECO:0000256" key="2">
    <source>
        <dbReference type="ARBA" id="ARBA00010663"/>
    </source>
</evidence>
<evidence type="ECO:0000256" key="6">
    <source>
        <dbReference type="ARBA" id="ARBA00023136"/>
    </source>
</evidence>
<evidence type="ECO:0000256" key="7">
    <source>
        <dbReference type="ARBA" id="ARBA00023170"/>
    </source>
</evidence>
<keyword evidence="3 9" id="KW-0812">Transmembrane</keyword>
<dbReference type="PANTHER" id="PTHR24238:SF57">
    <property type="entry name" value="G-PROTEIN COUPLED RECEPTOR 83"/>
    <property type="match status" value="1"/>
</dbReference>
<evidence type="ECO:0000256" key="1">
    <source>
        <dbReference type="ARBA" id="ARBA00004141"/>
    </source>
</evidence>
<reference evidence="12 13" key="1">
    <citation type="submission" date="2024-05" db="EMBL/GenBank/DDBJ databases">
        <title>Culex pipiens pipiens assembly and annotation.</title>
        <authorList>
            <person name="Alout H."/>
            <person name="Durand T."/>
        </authorList>
    </citation>
    <scope>NUCLEOTIDE SEQUENCE [LARGE SCALE GENOMIC DNA]</scope>
    <source>
        <strain evidence="12">HA-2024</strain>
        <tissue evidence="12">Whole body</tissue>
    </source>
</reference>
<dbReference type="Gene3D" id="1.20.1070.10">
    <property type="entry name" value="Rhodopsin 7-helix transmembrane proteins"/>
    <property type="match status" value="1"/>
</dbReference>
<evidence type="ECO:0000313" key="12">
    <source>
        <dbReference type="EMBL" id="KAL1379564.1"/>
    </source>
</evidence>
<keyword evidence="7 9" id="KW-0675">Receptor</keyword>
<feature type="domain" description="G-protein coupled receptors family 1 profile" evidence="11">
    <location>
        <begin position="105"/>
        <end position="262"/>
    </location>
</feature>
<comment type="similarity">
    <text evidence="2 9">Belongs to the G-protein coupled receptor 1 family.</text>
</comment>
<evidence type="ECO:0000313" key="13">
    <source>
        <dbReference type="Proteomes" id="UP001562425"/>
    </source>
</evidence>
<feature type="transmembrane region" description="Helical" evidence="10">
    <location>
        <begin position="89"/>
        <end position="114"/>
    </location>
</feature>
<dbReference type="PRINTS" id="PR00237">
    <property type="entry name" value="GPCRRHODOPSN"/>
</dbReference>
<name>A0ABD1CT02_CULPP</name>
<dbReference type="EMBL" id="JBEHCU010009618">
    <property type="protein sequence ID" value="KAL1379564.1"/>
    <property type="molecule type" value="Genomic_DNA"/>
</dbReference>
<comment type="subcellular location">
    <subcellularLocation>
        <location evidence="1">Membrane</location>
        <topology evidence="1">Multi-pass membrane protein</topology>
    </subcellularLocation>
</comment>
<keyword evidence="4 10" id="KW-1133">Transmembrane helix</keyword>
<dbReference type="InterPro" id="IPR000276">
    <property type="entry name" value="GPCR_Rhodpsn"/>
</dbReference>